<dbReference type="Pfam" id="PF13302">
    <property type="entry name" value="Acetyltransf_3"/>
    <property type="match status" value="1"/>
</dbReference>
<reference evidence="2 3" key="1">
    <citation type="journal article" date="2023" name="G3 (Bethesda)">
        <title>A chromosome-level genome assembly of Zasmidium syzygii isolated from banana leaves.</title>
        <authorList>
            <person name="van Westerhoven A.C."/>
            <person name="Mehrabi R."/>
            <person name="Talebi R."/>
            <person name="Steentjes M.B.F."/>
            <person name="Corcolon B."/>
            <person name="Chong P.A."/>
            <person name="Kema G.H.J."/>
            <person name="Seidl M.F."/>
        </authorList>
    </citation>
    <scope>NUCLEOTIDE SEQUENCE [LARGE SCALE GENOMIC DNA]</scope>
    <source>
        <strain evidence="2 3">P124</strain>
    </source>
</reference>
<evidence type="ECO:0000313" key="2">
    <source>
        <dbReference type="EMBL" id="KAK4507036.1"/>
    </source>
</evidence>
<evidence type="ECO:0000313" key="3">
    <source>
        <dbReference type="Proteomes" id="UP001305779"/>
    </source>
</evidence>
<accession>A0ABR0F104</accession>
<proteinExistence type="predicted"/>
<organism evidence="2 3">
    <name type="scientific">Zasmidium cellare</name>
    <name type="common">Wine cellar mold</name>
    <name type="synonym">Racodium cellare</name>
    <dbReference type="NCBI Taxonomy" id="395010"/>
    <lineage>
        <taxon>Eukaryota</taxon>
        <taxon>Fungi</taxon>
        <taxon>Dikarya</taxon>
        <taxon>Ascomycota</taxon>
        <taxon>Pezizomycotina</taxon>
        <taxon>Dothideomycetes</taxon>
        <taxon>Dothideomycetidae</taxon>
        <taxon>Mycosphaerellales</taxon>
        <taxon>Mycosphaerellaceae</taxon>
        <taxon>Zasmidium</taxon>
    </lineage>
</organism>
<name>A0ABR0F104_ZASCE</name>
<dbReference type="PANTHER" id="PTHR43328">
    <property type="entry name" value="ACETYLTRANSFERASE-RELATED"/>
    <property type="match status" value="1"/>
</dbReference>
<dbReference type="Gene3D" id="3.40.630.30">
    <property type="match status" value="1"/>
</dbReference>
<keyword evidence="3" id="KW-1185">Reference proteome</keyword>
<protein>
    <recommendedName>
        <fullName evidence="1">N-acetyltransferase domain-containing protein</fullName>
    </recommendedName>
</protein>
<dbReference type="EMBL" id="JAXOVC010000001">
    <property type="protein sequence ID" value="KAK4507036.1"/>
    <property type="molecule type" value="Genomic_DNA"/>
</dbReference>
<dbReference type="SUPFAM" id="SSF55729">
    <property type="entry name" value="Acyl-CoA N-acyltransferases (Nat)"/>
    <property type="match status" value="1"/>
</dbReference>
<comment type="caution">
    <text evidence="2">The sequence shown here is derived from an EMBL/GenBank/DDBJ whole genome shotgun (WGS) entry which is preliminary data.</text>
</comment>
<sequence>MASSPEAPTCKIDLPGGVGIRAYRRSDTASISRGANNPNVVKNLRNRFPYPYTEETAQSWFDIVTQEENMTRSGKWTPESGAEGPLTVTNYAVTVNDEAVGAIGIDFGKDIYFRTAEIGYWLGEEHWGKGVMSTAVPPFIQWAWDTFGVLVRVNGEVNAGNKGSAAILKKAGFVVEGQKQKGAFKNGEFIDLLILGMVRPS</sequence>
<evidence type="ECO:0000259" key="1">
    <source>
        <dbReference type="PROSITE" id="PS51186"/>
    </source>
</evidence>
<dbReference type="PROSITE" id="PS51186">
    <property type="entry name" value="GNAT"/>
    <property type="match status" value="1"/>
</dbReference>
<dbReference type="InterPro" id="IPR000182">
    <property type="entry name" value="GNAT_dom"/>
</dbReference>
<dbReference type="PANTHER" id="PTHR43328:SF1">
    <property type="entry name" value="N-ACETYLTRANSFERASE DOMAIN-CONTAINING PROTEIN"/>
    <property type="match status" value="1"/>
</dbReference>
<dbReference type="Proteomes" id="UP001305779">
    <property type="component" value="Unassembled WGS sequence"/>
</dbReference>
<feature type="domain" description="N-acetyltransferase" evidence="1">
    <location>
        <begin position="50"/>
        <end position="196"/>
    </location>
</feature>
<gene>
    <name evidence="2" type="ORF">PRZ48_000770</name>
</gene>
<dbReference type="InterPro" id="IPR016181">
    <property type="entry name" value="Acyl_CoA_acyltransferase"/>
</dbReference>